<feature type="compositionally biased region" description="Basic and acidic residues" evidence="1">
    <location>
        <begin position="7"/>
        <end position="16"/>
    </location>
</feature>
<evidence type="ECO:0000313" key="2">
    <source>
        <dbReference type="EMBL" id="ETV80755.1"/>
    </source>
</evidence>
<accession>W4GM27</accession>
<dbReference type="VEuPathDB" id="FungiDB:H257_06243"/>
<feature type="region of interest" description="Disordered" evidence="1">
    <location>
        <begin position="1"/>
        <end position="23"/>
    </location>
</feature>
<sequence>MFVCDGAQKERPPSDKWRHRSPSRRHVLSVMTQHSNEWELAVAPLSTESKANSQNLCETGSALQNVSMRWCVVYL</sequence>
<organism evidence="2">
    <name type="scientific">Aphanomyces astaci</name>
    <name type="common">Crayfish plague agent</name>
    <dbReference type="NCBI Taxonomy" id="112090"/>
    <lineage>
        <taxon>Eukaryota</taxon>
        <taxon>Sar</taxon>
        <taxon>Stramenopiles</taxon>
        <taxon>Oomycota</taxon>
        <taxon>Saprolegniomycetes</taxon>
        <taxon>Saprolegniales</taxon>
        <taxon>Verrucalvaceae</taxon>
        <taxon>Aphanomyces</taxon>
    </lineage>
</organism>
<dbReference type="EMBL" id="KI913125">
    <property type="protein sequence ID" value="ETV80755.1"/>
    <property type="molecule type" value="Genomic_DNA"/>
</dbReference>
<proteinExistence type="predicted"/>
<gene>
    <name evidence="2" type="ORF">H257_06243</name>
</gene>
<evidence type="ECO:0000256" key="1">
    <source>
        <dbReference type="SAM" id="MobiDB-lite"/>
    </source>
</evidence>
<protein>
    <submittedName>
        <fullName evidence="2">Uncharacterized protein</fullName>
    </submittedName>
</protein>
<reference evidence="2" key="1">
    <citation type="submission" date="2013-12" db="EMBL/GenBank/DDBJ databases">
        <title>The Genome Sequence of Aphanomyces astaci APO3.</title>
        <authorList>
            <consortium name="The Broad Institute Genomics Platform"/>
            <person name="Russ C."/>
            <person name="Tyler B."/>
            <person name="van West P."/>
            <person name="Dieguez-Uribeondo J."/>
            <person name="Young S.K."/>
            <person name="Zeng Q."/>
            <person name="Gargeya S."/>
            <person name="Fitzgerald M."/>
            <person name="Abouelleil A."/>
            <person name="Alvarado L."/>
            <person name="Chapman S.B."/>
            <person name="Gainer-Dewar J."/>
            <person name="Goldberg J."/>
            <person name="Griggs A."/>
            <person name="Gujja S."/>
            <person name="Hansen M."/>
            <person name="Howarth C."/>
            <person name="Imamovic A."/>
            <person name="Ireland A."/>
            <person name="Larimer J."/>
            <person name="McCowan C."/>
            <person name="Murphy C."/>
            <person name="Pearson M."/>
            <person name="Poon T.W."/>
            <person name="Priest M."/>
            <person name="Roberts A."/>
            <person name="Saif S."/>
            <person name="Shea T."/>
            <person name="Sykes S."/>
            <person name="Wortman J."/>
            <person name="Nusbaum C."/>
            <person name="Birren B."/>
        </authorList>
    </citation>
    <scope>NUCLEOTIDE SEQUENCE [LARGE SCALE GENOMIC DNA]</scope>
    <source>
        <strain evidence="2">APO3</strain>
    </source>
</reference>
<dbReference type="GeneID" id="20808239"/>
<dbReference type="RefSeq" id="XP_009829702.1">
    <property type="nucleotide sequence ID" value="XM_009831400.1"/>
</dbReference>
<name>W4GM27_APHAT</name>
<dbReference type="AlphaFoldDB" id="W4GM27"/>